<evidence type="ECO:0000313" key="1">
    <source>
        <dbReference type="EMBL" id="KAI7841029.1"/>
    </source>
</evidence>
<comment type="caution">
    <text evidence="1">The sequence shown here is derived from an EMBL/GenBank/DDBJ whole genome shotgun (WGS) entry which is preliminary data.</text>
</comment>
<accession>A0AAD5DRD0</accession>
<reference evidence="1" key="1">
    <citation type="submission" date="2020-11" db="EMBL/GenBank/DDBJ databases">
        <title>Chlorella ohadii genome sequencing and assembly.</title>
        <authorList>
            <person name="Murik O."/>
            <person name="Treves H."/>
            <person name="Kedem I."/>
            <person name="Shotland Y."/>
            <person name="Kaplan A."/>
        </authorList>
    </citation>
    <scope>NUCLEOTIDE SEQUENCE</scope>
    <source>
        <strain evidence="1">1</strain>
    </source>
</reference>
<name>A0AAD5DRD0_9CHLO</name>
<keyword evidence="2" id="KW-1185">Reference proteome</keyword>
<evidence type="ECO:0000313" key="2">
    <source>
        <dbReference type="Proteomes" id="UP001205105"/>
    </source>
</evidence>
<proteinExistence type="predicted"/>
<organism evidence="1 2">
    <name type="scientific">Chlorella ohadii</name>
    <dbReference type="NCBI Taxonomy" id="2649997"/>
    <lineage>
        <taxon>Eukaryota</taxon>
        <taxon>Viridiplantae</taxon>
        <taxon>Chlorophyta</taxon>
        <taxon>core chlorophytes</taxon>
        <taxon>Trebouxiophyceae</taxon>
        <taxon>Chlorellales</taxon>
        <taxon>Chlorellaceae</taxon>
        <taxon>Chlorella clade</taxon>
        <taxon>Chlorella</taxon>
    </lineage>
</organism>
<dbReference type="EMBL" id="JADXDR010000068">
    <property type="protein sequence ID" value="KAI7841029.1"/>
    <property type="molecule type" value="Genomic_DNA"/>
</dbReference>
<sequence>MPTAAGLHSEQRALLDLLVLPRADKFVGTKRSAFSYMARELRQLGGKSTASTRLHPAETLQYDVVLEISRES</sequence>
<protein>
    <submittedName>
        <fullName evidence="1">Uncharacterized protein</fullName>
    </submittedName>
</protein>
<gene>
    <name evidence="1" type="ORF">COHA_005257</name>
</gene>
<dbReference type="Gene3D" id="3.40.50.11350">
    <property type="match status" value="1"/>
</dbReference>
<dbReference type="AlphaFoldDB" id="A0AAD5DRD0"/>
<dbReference type="Proteomes" id="UP001205105">
    <property type="component" value="Unassembled WGS sequence"/>
</dbReference>